<proteinExistence type="predicted"/>
<comment type="caution">
    <text evidence="1">The sequence shown here is derived from an EMBL/GenBank/DDBJ whole genome shotgun (WGS) entry which is preliminary data.</text>
</comment>
<name>A0A2S7SPA6_9BACT</name>
<dbReference type="Proteomes" id="UP000239872">
    <property type="component" value="Unassembled WGS sequence"/>
</dbReference>
<organism evidence="1 2">
    <name type="scientific">Flavipsychrobacter stenotrophus</name>
    <dbReference type="NCBI Taxonomy" id="2077091"/>
    <lineage>
        <taxon>Bacteria</taxon>
        <taxon>Pseudomonadati</taxon>
        <taxon>Bacteroidota</taxon>
        <taxon>Chitinophagia</taxon>
        <taxon>Chitinophagales</taxon>
        <taxon>Chitinophagaceae</taxon>
        <taxon>Flavipsychrobacter</taxon>
    </lineage>
</organism>
<accession>A0A2S7SPA6</accession>
<dbReference type="EMBL" id="PPSL01000016">
    <property type="protein sequence ID" value="PQJ08719.1"/>
    <property type="molecule type" value="Genomic_DNA"/>
</dbReference>
<keyword evidence="2" id="KW-1185">Reference proteome</keyword>
<dbReference type="AlphaFoldDB" id="A0A2S7SPA6"/>
<evidence type="ECO:0000313" key="2">
    <source>
        <dbReference type="Proteomes" id="UP000239872"/>
    </source>
</evidence>
<reference evidence="1 2" key="1">
    <citation type="submission" date="2018-01" db="EMBL/GenBank/DDBJ databases">
        <title>A novel member of the phylum Bacteroidetes isolated from glacier ice.</title>
        <authorList>
            <person name="Liu Q."/>
            <person name="Xin Y.-H."/>
        </authorList>
    </citation>
    <scope>NUCLEOTIDE SEQUENCE [LARGE SCALE GENOMIC DNA]</scope>
    <source>
        <strain evidence="1 2">RB1R16</strain>
    </source>
</reference>
<sequence length="182" mass="21119">MALVLFFSSCKERTQIDVLTDVKGNYFSVNQYIIDEWQSHAGEPVAFKKTIKENGKVDTSMTNAELMDWPAVLAPFIATDISDRKYLNKYTFSQFDDELDNTHDFMYVANKSDMFVQKLLLTMDINTMKVRGLYIETYKKTFLGETKQKLLYTPLRTIQVHEITDPLIGAKKDKITQYDAIR</sequence>
<gene>
    <name evidence="1" type="ORF">CJD36_022770</name>
</gene>
<evidence type="ECO:0000313" key="1">
    <source>
        <dbReference type="EMBL" id="PQJ08719.1"/>
    </source>
</evidence>
<protein>
    <submittedName>
        <fullName evidence="1">Uncharacterized protein</fullName>
    </submittedName>
</protein>